<evidence type="ECO:0000313" key="3">
    <source>
        <dbReference type="Proteomes" id="UP000325003"/>
    </source>
</evidence>
<dbReference type="EMBL" id="VUJV01000008">
    <property type="protein sequence ID" value="KAA1415980.1"/>
    <property type="molecule type" value="Genomic_DNA"/>
</dbReference>
<name>A0A5B1L887_9ACTN</name>
<keyword evidence="1" id="KW-1133">Transmembrane helix</keyword>
<keyword evidence="1" id="KW-0472">Membrane</keyword>
<keyword evidence="2" id="KW-0560">Oxidoreductase</keyword>
<reference evidence="2 3" key="2">
    <citation type="submission" date="2019-09" db="EMBL/GenBank/DDBJ databases">
        <authorList>
            <person name="Jin C."/>
        </authorList>
    </citation>
    <scope>NUCLEOTIDE SEQUENCE [LARGE SCALE GENOMIC DNA]</scope>
    <source>
        <strain evidence="2 3">BN130099</strain>
    </source>
</reference>
<reference evidence="2 3" key="1">
    <citation type="submission" date="2019-09" db="EMBL/GenBank/DDBJ databases">
        <title>Nocardioides panacisoli sp. nov., isolated from the soil of a ginseng field.</title>
        <authorList>
            <person name="Cho C."/>
        </authorList>
    </citation>
    <scope>NUCLEOTIDE SEQUENCE [LARGE SCALE GENOMIC DNA]</scope>
    <source>
        <strain evidence="2 3">BN130099</strain>
    </source>
</reference>
<keyword evidence="1" id="KW-0812">Transmembrane</keyword>
<protein>
    <submittedName>
        <fullName evidence="2">FAD-binding monooxygenase</fullName>
    </submittedName>
</protein>
<dbReference type="PANTHER" id="PTHR43422">
    <property type="entry name" value="THIAMINE THIAZOLE SYNTHASE"/>
    <property type="match status" value="1"/>
</dbReference>
<evidence type="ECO:0000313" key="2">
    <source>
        <dbReference type="EMBL" id="KAA1415980.1"/>
    </source>
</evidence>
<dbReference type="RefSeq" id="WP_149730206.1">
    <property type="nucleotide sequence ID" value="NZ_VUJV01000008.1"/>
</dbReference>
<gene>
    <name evidence="2" type="ORF">F0U44_20350</name>
</gene>
<dbReference type="Gene3D" id="3.50.50.60">
    <property type="entry name" value="FAD/NAD(P)-binding domain"/>
    <property type="match status" value="1"/>
</dbReference>
<organism evidence="2 3">
    <name type="scientific">Nocardioides humilatus</name>
    <dbReference type="NCBI Taxonomy" id="2607660"/>
    <lineage>
        <taxon>Bacteria</taxon>
        <taxon>Bacillati</taxon>
        <taxon>Actinomycetota</taxon>
        <taxon>Actinomycetes</taxon>
        <taxon>Propionibacteriales</taxon>
        <taxon>Nocardioidaceae</taxon>
        <taxon>Nocardioides</taxon>
    </lineage>
</organism>
<keyword evidence="3" id="KW-1185">Reference proteome</keyword>
<dbReference type="SUPFAM" id="SSF51905">
    <property type="entry name" value="FAD/NAD(P)-binding domain"/>
    <property type="match status" value="1"/>
</dbReference>
<evidence type="ECO:0000256" key="1">
    <source>
        <dbReference type="SAM" id="Phobius"/>
    </source>
</evidence>
<feature type="transmembrane region" description="Helical" evidence="1">
    <location>
        <begin position="12"/>
        <end position="34"/>
    </location>
</feature>
<dbReference type="AlphaFoldDB" id="A0A5B1L887"/>
<keyword evidence="2" id="KW-0503">Monooxygenase</keyword>
<dbReference type="GO" id="GO:0004497">
    <property type="term" value="F:monooxygenase activity"/>
    <property type="evidence" value="ECO:0007669"/>
    <property type="project" value="UniProtKB-KW"/>
</dbReference>
<proteinExistence type="predicted"/>
<sequence>MNHLSRTSRHGAHAVVIGASMGGLVAAAAVAPYFDRVTVLDHDALPTEPAPRRGVPQGRHAHALQPGGLLALEDLLPGITDDLVAGGGRAGDASGNCGWWIGGGTLARGIAGNVVMGITRPYLEHTVRTRIAALPNVTLRDQTDVVAPLGKDGHVRGVAVTPTGGGTADEISADLVIDCSGRVSKLPDWLTGLGLPAPEEERVHCKMSYLTRRWRFANDVMGADVFQVITPDATPHFGVCILQEDGTYIVTLGGLLDGAPAKTDEAYLAFARALSVGRIADALDGAEPVTEFQPSHFPYSRRRRYDRVATHPVGLLALGDSIASFNPMYGQGMSVAALQAVALRDMLRRGPVDPKAYYRKAHGLEDVAWKITTSGDLRFDEVEGKRTPDMKFMNSYLDRLTLAARTDPVLAQQFLRVAGFIDPPTAFFKPSVLMRVFRRNRSAATEATATSAAAA</sequence>
<dbReference type="PANTHER" id="PTHR43422:SF3">
    <property type="entry name" value="THIAMINE THIAZOLE SYNTHASE"/>
    <property type="match status" value="1"/>
</dbReference>
<dbReference type="InterPro" id="IPR036188">
    <property type="entry name" value="FAD/NAD-bd_sf"/>
</dbReference>
<comment type="caution">
    <text evidence="2">The sequence shown here is derived from an EMBL/GenBank/DDBJ whole genome shotgun (WGS) entry which is preliminary data.</text>
</comment>
<dbReference type="Proteomes" id="UP000325003">
    <property type="component" value="Unassembled WGS sequence"/>
</dbReference>
<accession>A0A5B1L887</accession>